<keyword evidence="1" id="KW-0393">Immunoglobulin domain</keyword>
<dbReference type="PANTHER" id="PTHR45080">
    <property type="entry name" value="CONTACTIN 5"/>
    <property type="match status" value="1"/>
</dbReference>
<dbReference type="PROSITE" id="PS50835">
    <property type="entry name" value="IG_LIKE"/>
    <property type="match status" value="1"/>
</dbReference>
<dbReference type="Proteomes" id="UP000887013">
    <property type="component" value="Unassembled WGS sequence"/>
</dbReference>
<sequence>MALSWKVLITAMICFLQSFVSADSGEPKIKAFHFSNDLELGMRESVQCTVKSGDPPFEFSWYKDGLTLVDMRDISVHKTDNFMSTLVISKVNSDSNGNYTCRVSNKVGFDEKSAILSVKGEWLHACVFEIVQQNLVLCLVKYRNSF</sequence>
<evidence type="ECO:0000313" key="4">
    <source>
        <dbReference type="EMBL" id="GFT08354.1"/>
    </source>
</evidence>
<keyword evidence="5" id="KW-1185">Reference proteome</keyword>
<dbReference type="AlphaFoldDB" id="A0A8X6TGJ8"/>
<dbReference type="FunFam" id="2.60.40.10:FF:000333">
    <property type="entry name" value="Down syndrome cell adhesion molecule"/>
    <property type="match status" value="1"/>
</dbReference>
<dbReference type="InterPro" id="IPR003599">
    <property type="entry name" value="Ig_sub"/>
</dbReference>
<gene>
    <name evidence="4" type="ORF">NPIL_550581</name>
</gene>
<dbReference type="InterPro" id="IPR013098">
    <property type="entry name" value="Ig_I-set"/>
</dbReference>
<dbReference type="InterPro" id="IPR036179">
    <property type="entry name" value="Ig-like_dom_sf"/>
</dbReference>
<dbReference type="GO" id="GO:0043025">
    <property type="term" value="C:neuronal cell body"/>
    <property type="evidence" value="ECO:0007669"/>
    <property type="project" value="TreeGrafter"/>
</dbReference>
<dbReference type="InterPro" id="IPR013783">
    <property type="entry name" value="Ig-like_fold"/>
</dbReference>
<evidence type="ECO:0000313" key="5">
    <source>
        <dbReference type="Proteomes" id="UP000887013"/>
    </source>
</evidence>
<dbReference type="SMART" id="SM00409">
    <property type="entry name" value="IG"/>
    <property type="match status" value="1"/>
</dbReference>
<accession>A0A8X6TGJ8</accession>
<keyword evidence="2" id="KW-0732">Signal</keyword>
<name>A0A8X6TGJ8_NEPPI</name>
<feature type="chain" id="PRO_5036455824" description="Ig-like domain-containing protein" evidence="2">
    <location>
        <begin position="23"/>
        <end position="146"/>
    </location>
</feature>
<feature type="signal peptide" evidence="2">
    <location>
        <begin position="1"/>
        <end position="22"/>
    </location>
</feature>
<protein>
    <recommendedName>
        <fullName evidence="3">Ig-like domain-containing protein</fullName>
    </recommendedName>
</protein>
<comment type="caution">
    <text evidence="4">The sequence shown here is derived from an EMBL/GenBank/DDBJ whole genome shotgun (WGS) entry which is preliminary data.</text>
</comment>
<evidence type="ECO:0000256" key="2">
    <source>
        <dbReference type="SAM" id="SignalP"/>
    </source>
</evidence>
<dbReference type="Gene3D" id="2.60.40.10">
    <property type="entry name" value="Immunoglobulins"/>
    <property type="match status" value="1"/>
</dbReference>
<evidence type="ECO:0000256" key="1">
    <source>
        <dbReference type="ARBA" id="ARBA00023319"/>
    </source>
</evidence>
<dbReference type="Pfam" id="PF07679">
    <property type="entry name" value="I-set"/>
    <property type="match status" value="1"/>
</dbReference>
<dbReference type="EMBL" id="BMAW01008395">
    <property type="protein sequence ID" value="GFT08354.1"/>
    <property type="molecule type" value="Genomic_DNA"/>
</dbReference>
<organism evidence="4 5">
    <name type="scientific">Nephila pilipes</name>
    <name type="common">Giant wood spider</name>
    <name type="synonym">Nephila maculata</name>
    <dbReference type="NCBI Taxonomy" id="299642"/>
    <lineage>
        <taxon>Eukaryota</taxon>
        <taxon>Metazoa</taxon>
        <taxon>Ecdysozoa</taxon>
        <taxon>Arthropoda</taxon>
        <taxon>Chelicerata</taxon>
        <taxon>Arachnida</taxon>
        <taxon>Araneae</taxon>
        <taxon>Araneomorphae</taxon>
        <taxon>Entelegynae</taxon>
        <taxon>Araneoidea</taxon>
        <taxon>Nephilidae</taxon>
        <taxon>Nephila</taxon>
    </lineage>
</organism>
<dbReference type="OrthoDB" id="6427280at2759"/>
<dbReference type="InterPro" id="IPR003598">
    <property type="entry name" value="Ig_sub2"/>
</dbReference>
<dbReference type="GO" id="GO:0050808">
    <property type="term" value="P:synapse organization"/>
    <property type="evidence" value="ECO:0007669"/>
    <property type="project" value="TreeGrafter"/>
</dbReference>
<dbReference type="SMART" id="SM00408">
    <property type="entry name" value="IGc2"/>
    <property type="match status" value="1"/>
</dbReference>
<dbReference type="SUPFAM" id="SSF48726">
    <property type="entry name" value="Immunoglobulin"/>
    <property type="match status" value="1"/>
</dbReference>
<dbReference type="GO" id="GO:0005886">
    <property type="term" value="C:plasma membrane"/>
    <property type="evidence" value="ECO:0007669"/>
    <property type="project" value="TreeGrafter"/>
</dbReference>
<dbReference type="InterPro" id="IPR007110">
    <property type="entry name" value="Ig-like_dom"/>
</dbReference>
<evidence type="ECO:0000259" key="3">
    <source>
        <dbReference type="PROSITE" id="PS50835"/>
    </source>
</evidence>
<dbReference type="GO" id="GO:0007156">
    <property type="term" value="P:homophilic cell adhesion via plasma membrane adhesion molecules"/>
    <property type="evidence" value="ECO:0007669"/>
    <property type="project" value="TreeGrafter"/>
</dbReference>
<proteinExistence type="predicted"/>
<dbReference type="GO" id="GO:0030424">
    <property type="term" value="C:axon"/>
    <property type="evidence" value="ECO:0007669"/>
    <property type="project" value="TreeGrafter"/>
</dbReference>
<dbReference type="PANTHER" id="PTHR45080:SF32">
    <property type="entry name" value="MAM DOMAIN CONTAINING GLYCOSYLPHOSPHATIDYLINOSITOL ANCHOR 1"/>
    <property type="match status" value="1"/>
</dbReference>
<dbReference type="InterPro" id="IPR050958">
    <property type="entry name" value="Cell_Adh-Cytoskel_Orgn"/>
</dbReference>
<dbReference type="GO" id="GO:0008046">
    <property type="term" value="F:axon guidance receptor activity"/>
    <property type="evidence" value="ECO:0007669"/>
    <property type="project" value="TreeGrafter"/>
</dbReference>
<reference evidence="4" key="1">
    <citation type="submission" date="2020-08" db="EMBL/GenBank/DDBJ databases">
        <title>Multicomponent nature underlies the extraordinary mechanical properties of spider dragline silk.</title>
        <authorList>
            <person name="Kono N."/>
            <person name="Nakamura H."/>
            <person name="Mori M."/>
            <person name="Yoshida Y."/>
            <person name="Ohtoshi R."/>
            <person name="Malay A.D."/>
            <person name="Moran D.A.P."/>
            <person name="Tomita M."/>
            <person name="Numata K."/>
            <person name="Arakawa K."/>
        </authorList>
    </citation>
    <scope>NUCLEOTIDE SEQUENCE</scope>
</reference>
<feature type="domain" description="Ig-like" evidence="3">
    <location>
        <begin position="27"/>
        <end position="117"/>
    </location>
</feature>